<dbReference type="InterPro" id="IPR019819">
    <property type="entry name" value="Carboxylesterase_B_CS"/>
</dbReference>
<dbReference type="InterPro" id="IPR050309">
    <property type="entry name" value="Type-B_Carboxylest/Lipase"/>
</dbReference>
<accession>A0A8R2AXX1</accession>
<dbReference type="EnsemblMetazoa" id="XM_004933394.4">
    <property type="protein sequence ID" value="XP_004933451.1"/>
    <property type="gene ID" value="LOC101739374"/>
</dbReference>
<feature type="signal peptide" evidence="2">
    <location>
        <begin position="1"/>
        <end position="23"/>
    </location>
</feature>
<reference evidence="4" key="2">
    <citation type="submission" date="2022-06" db="UniProtKB">
        <authorList>
            <consortium name="EnsemblMetazoa"/>
        </authorList>
    </citation>
    <scope>IDENTIFICATION</scope>
    <source>
        <strain evidence="4">p50T (Dazao)</strain>
    </source>
</reference>
<proteinExistence type="predicted"/>
<feature type="domain" description="Carboxylesterase type B" evidence="3">
    <location>
        <begin position="28"/>
        <end position="567"/>
    </location>
</feature>
<feature type="chain" id="PRO_5035902430" description="Carboxylesterase type B domain-containing protein" evidence="2">
    <location>
        <begin position="24"/>
        <end position="592"/>
    </location>
</feature>
<reference evidence="5" key="1">
    <citation type="journal article" date="2008" name="Insect Biochem. Mol. Biol.">
        <title>The genome of a lepidopteran model insect, the silkworm Bombyx mori.</title>
        <authorList>
            <consortium name="International Silkworm Genome Consortium"/>
        </authorList>
    </citation>
    <scope>NUCLEOTIDE SEQUENCE [LARGE SCALE GENOMIC DNA]</scope>
    <source>
        <strain evidence="5">p50T</strain>
    </source>
</reference>
<organism evidence="4 5">
    <name type="scientific">Bombyx mori</name>
    <name type="common">Silk moth</name>
    <dbReference type="NCBI Taxonomy" id="7091"/>
    <lineage>
        <taxon>Eukaryota</taxon>
        <taxon>Metazoa</taxon>
        <taxon>Ecdysozoa</taxon>
        <taxon>Arthropoda</taxon>
        <taxon>Hexapoda</taxon>
        <taxon>Insecta</taxon>
        <taxon>Pterygota</taxon>
        <taxon>Neoptera</taxon>
        <taxon>Endopterygota</taxon>
        <taxon>Lepidoptera</taxon>
        <taxon>Glossata</taxon>
        <taxon>Ditrysia</taxon>
        <taxon>Bombycoidea</taxon>
        <taxon>Bombycidae</taxon>
        <taxon>Bombycinae</taxon>
        <taxon>Bombyx</taxon>
    </lineage>
</organism>
<keyword evidence="5" id="KW-1185">Reference proteome</keyword>
<evidence type="ECO:0000259" key="3">
    <source>
        <dbReference type="Pfam" id="PF00135"/>
    </source>
</evidence>
<dbReference type="PANTHER" id="PTHR11559">
    <property type="entry name" value="CARBOXYLESTERASE"/>
    <property type="match status" value="1"/>
</dbReference>
<keyword evidence="1" id="KW-0325">Glycoprotein</keyword>
<dbReference type="Pfam" id="PF00135">
    <property type="entry name" value="COesterase"/>
    <property type="match status" value="1"/>
</dbReference>
<sequence>MTRKYNCLFFYFFVLNAPKHVYTEDVEVKLGNCVLLGKIEKSLLKENDFLAFRGIPYGEAPVGKLRFKPPVPHKGWEGTYEAYVEKPTCLQFSSRMRNGEEFGISGSEDCLFINIFTPSLKGSAPVVVFDYNDNFRTGFNGSLTYAPDFFVEEGVVVVTISHRLGLLGYLTTEDDVIPGNNGLRDFLLGLQWIQDNIKSFGGDASRVSVMGNRGGAAIAETLLYSKKAKGLFSAVMIQSGTTLEAMYFYRTPKAKAFEFGRVLKIETDDSEVLLEGLQKVEAGELLRNEIGVLDNDEFENDQHSTFPFAPTIEPENPEAVITNLPENGHIVNDVPVLIGFNSREGLDLTSHFLAMPQLVSHQIEENIVQFPIRQNYRFVNGDKAYKEAAKDILEFYFEDKSVHYGNVMEYTVYAGDVLQMYALQKAVTKLSAELQSNLYFYMFDFLGEFNENSYHISRFSRYKTENHGATIGDELCYLHLCNRIRNTYKQILKLPNVLQDVKLLKKMVRLWTNFAKSRNPTPSKDDTVLNGLIWKPVEKEANVLNYLHITKKPRMDVNPLGDRAKFWDNFLDKYSKMAVDGIVKAKETKDEL</sequence>
<dbReference type="GeneID" id="101739374"/>
<dbReference type="PROSITE" id="PS00941">
    <property type="entry name" value="CARBOXYLESTERASE_B_2"/>
    <property type="match status" value="1"/>
</dbReference>
<keyword evidence="2" id="KW-0732">Signal</keyword>
<evidence type="ECO:0000256" key="1">
    <source>
        <dbReference type="ARBA" id="ARBA00023180"/>
    </source>
</evidence>
<evidence type="ECO:0000256" key="2">
    <source>
        <dbReference type="SAM" id="SignalP"/>
    </source>
</evidence>
<dbReference type="Proteomes" id="UP000005204">
    <property type="component" value="Unassembled WGS sequence"/>
</dbReference>
<name>A0A8R2AXX1_BOMMO</name>
<dbReference type="Gene3D" id="3.40.50.1820">
    <property type="entry name" value="alpha/beta hydrolase"/>
    <property type="match status" value="1"/>
</dbReference>
<dbReference type="InterPro" id="IPR002018">
    <property type="entry name" value="CarbesteraseB"/>
</dbReference>
<dbReference type="OrthoDB" id="3200163at2759"/>
<dbReference type="KEGG" id="bmor:101739374"/>
<protein>
    <recommendedName>
        <fullName evidence="3">Carboxylesterase type B domain-containing protein</fullName>
    </recommendedName>
</protein>
<evidence type="ECO:0000313" key="4">
    <source>
        <dbReference type="EnsemblMetazoa" id="XP_004933451.1"/>
    </source>
</evidence>
<evidence type="ECO:0000313" key="5">
    <source>
        <dbReference type="Proteomes" id="UP000005204"/>
    </source>
</evidence>
<dbReference type="SUPFAM" id="SSF53474">
    <property type="entry name" value="alpha/beta-Hydrolases"/>
    <property type="match status" value="1"/>
</dbReference>
<dbReference type="RefSeq" id="XP_004933451.1">
    <property type="nucleotide sequence ID" value="XM_004933394.5"/>
</dbReference>
<dbReference type="AlphaFoldDB" id="A0A8R2AXX1"/>
<dbReference type="InterPro" id="IPR029058">
    <property type="entry name" value="AB_hydrolase_fold"/>
</dbReference>